<gene>
    <name evidence="4" type="ORF">ACFQPS_09595</name>
</gene>
<comment type="caution">
    <text evidence="4">The sequence shown here is derived from an EMBL/GenBank/DDBJ whole genome shotgun (WGS) entry which is preliminary data.</text>
</comment>
<evidence type="ECO:0000256" key="2">
    <source>
        <dbReference type="ARBA" id="ARBA00023002"/>
    </source>
</evidence>
<dbReference type="PRINTS" id="PR00081">
    <property type="entry name" value="GDHRDH"/>
</dbReference>
<dbReference type="NCBIfam" id="NF005752">
    <property type="entry name" value="PRK07576.1"/>
    <property type="match status" value="1"/>
</dbReference>
<dbReference type="InterPro" id="IPR045017">
    <property type="entry name" value="DECR2-like"/>
</dbReference>
<dbReference type="CDD" id="cd05369">
    <property type="entry name" value="TER_DECR_SDR_a"/>
    <property type="match status" value="1"/>
</dbReference>
<evidence type="ECO:0000313" key="4">
    <source>
        <dbReference type="EMBL" id="MFC7333415.1"/>
    </source>
</evidence>
<accession>A0ABW2KVK7</accession>
<dbReference type="Gene3D" id="3.40.50.720">
    <property type="entry name" value="NAD(P)-binding Rossmann-like Domain"/>
    <property type="match status" value="1"/>
</dbReference>
<keyword evidence="1" id="KW-0521">NADP</keyword>
<dbReference type="Proteomes" id="UP001596456">
    <property type="component" value="Unassembled WGS sequence"/>
</dbReference>
<evidence type="ECO:0000256" key="1">
    <source>
        <dbReference type="ARBA" id="ARBA00022857"/>
    </source>
</evidence>
<dbReference type="RefSeq" id="WP_377358480.1">
    <property type="nucleotide sequence ID" value="NZ_JBHTCM010000010.1"/>
</dbReference>
<name>A0ABW2KVK7_9PROT</name>
<reference evidence="5" key="1">
    <citation type="journal article" date="2019" name="Int. J. Syst. Evol. Microbiol.">
        <title>The Global Catalogue of Microorganisms (GCM) 10K type strain sequencing project: providing services to taxonomists for standard genome sequencing and annotation.</title>
        <authorList>
            <consortium name="The Broad Institute Genomics Platform"/>
            <consortium name="The Broad Institute Genome Sequencing Center for Infectious Disease"/>
            <person name="Wu L."/>
            <person name="Ma J."/>
        </authorList>
    </citation>
    <scope>NUCLEOTIDE SEQUENCE [LARGE SCALE GENOMIC DNA]</scope>
    <source>
        <strain evidence="5">CGMCC 1.16275</strain>
    </source>
</reference>
<dbReference type="PANTHER" id="PTHR43296:SF2">
    <property type="entry name" value="PEROXISOMAL 2,4-DIENOYL-COA REDUCTASE [(3E)-ENOYL-COA-PRODUCING]"/>
    <property type="match status" value="1"/>
</dbReference>
<dbReference type="InterPro" id="IPR036291">
    <property type="entry name" value="NAD(P)-bd_dom_sf"/>
</dbReference>
<dbReference type="Pfam" id="PF13561">
    <property type="entry name" value="adh_short_C2"/>
    <property type="match status" value="1"/>
</dbReference>
<evidence type="ECO:0000256" key="3">
    <source>
        <dbReference type="SAM" id="MobiDB-lite"/>
    </source>
</evidence>
<sequence>MRDPFDFTGRTVFVAGGSSGINLGIAEGFAARGANVGILARDPARIEAALERLRGHGVDAVGASADVRSYDQVDSALRQAHDRFGPIDVLVSGAAGNFVAPALGMSSNGFKAVVDIDLLGTFNVLRAAHPFLRSPGASVISISAGQSSRPYVFQAHVCAAKAGIDQLTRVLAMEWGPQGIRVNAVSPGPIEGTEGMRRLTPTPEAEERSKRGIPLGRWGTAQEIADACLFLSSPMAAYITGVVLPVDGGSNLGGSPTLGDPALAEMFGKV</sequence>
<keyword evidence="2" id="KW-0560">Oxidoreductase</keyword>
<protein>
    <submittedName>
        <fullName evidence="4">SDR family oxidoreductase</fullName>
    </submittedName>
</protein>
<dbReference type="SUPFAM" id="SSF51735">
    <property type="entry name" value="NAD(P)-binding Rossmann-fold domains"/>
    <property type="match status" value="1"/>
</dbReference>
<dbReference type="EMBL" id="JBHTCM010000010">
    <property type="protein sequence ID" value="MFC7333415.1"/>
    <property type="molecule type" value="Genomic_DNA"/>
</dbReference>
<organism evidence="4 5">
    <name type="scientific">Rhodocista pekingensis</name>
    <dbReference type="NCBI Taxonomy" id="201185"/>
    <lineage>
        <taxon>Bacteria</taxon>
        <taxon>Pseudomonadati</taxon>
        <taxon>Pseudomonadota</taxon>
        <taxon>Alphaproteobacteria</taxon>
        <taxon>Rhodospirillales</taxon>
        <taxon>Azospirillaceae</taxon>
        <taxon>Rhodocista</taxon>
    </lineage>
</organism>
<dbReference type="InterPro" id="IPR002347">
    <property type="entry name" value="SDR_fam"/>
</dbReference>
<keyword evidence="5" id="KW-1185">Reference proteome</keyword>
<feature type="region of interest" description="Disordered" evidence="3">
    <location>
        <begin position="184"/>
        <end position="210"/>
    </location>
</feature>
<evidence type="ECO:0000313" key="5">
    <source>
        <dbReference type="Proteomes" id="UP001596456"/>
    </source>
</evidence>
<proteinExistence type="predicted"/>
<dbReference type="PANTHER" id="PTHR43296">
    <property type="entry name" value="PEROXISOMAL 2,4-DIENOYL-COA REDUCTASE"/>
    <property type="match status" value="1"/>
</dbReference>